<dbReference type="InterPro" id="IPR006204">
    <property type="entry name" value="GHMP_kinase_N_dom"/>
</dbReference>
<keyword evidence="4" id="KW-0067">ATP-binding</keyword>
<evidence type="ECO:0000256" key="2">
    <source>
        <dbReference type="ARBA" id="ARBA00022741"/>
    </source>
</evidence>
<evidence type="ECO:0000313" key="8">
    <source>
        <dbReference type="EMBL" id="CAB4567455.1"/>
    </source>
</evidence>
<dbReference type="Pfam" id="PF08544">
    <property type="entry name" value="GHMP_kinases_C"/>
    <property type="match status" value="1"/>
</dbReference>
<dbReference type="GO" id="GO:0050201">
    <property type="term" value="F:fucokinase activity"/>
    <property type="evidence" value="ECO:0007669"/>
    <property type="project" value="TreeGrafter"/>
</dbReference>
<dbReference type="InterPro" id="IPR052203">
    <property type="entry name" value="GHMP_Kinase-Related"/>
</dbReference>
<accession>A0A6J6DWY2</accession>
<dbReference type="Pfam" id="PF00288">
    <property type="entry name" value="GHMP_kinases_N"/>
    <property type="match status" value="1"/>
</dbReference>
<protein>
    <submittedName>
        <fullName evidence="8">Unannotated protein</fullName>
    </submittedName>
</protein>
<dbReference type="GO" id="GO:0042352">
    <property type="term" value="P:GDP-L-fucose salvage"/>
    <property type="evidence" value="ECO:0007669"/>
    <property type="project" value="TreeGrafter"/>
</dbReference>
<evidence type="ECO:0000256" key="4">
    <source>
        <dbReference type="ARBA" id="ARBA00022840"/>
    </source>
</evidence>
<sequence>MGNGGYPVGGILIITRTPLRISFLGGGSDFQEFFKDNSGYVFGSSVNLFVYTAVLQHSELADNKFKLTYRINESVDRIEDLQHPLVREILKKYHTEDSGLHIATLADVPAKTGLGSSSAFAVGLINAISNLHGARLSPVKLAMSAIDIERNVLKEPGGWQDQCHSAIGGLNLFKFENSSFTREFEITDFDFTELLSSKLILVAAGEARDSGDHAVVTSKYLPSIEGKKLASEMALIAKQTADLMLSKLPARDKIEILAEAMNRSWNLKQQLGSHHSNEVSQTIQTGLNAGAISAKLCGAGGSGFVLFILGDISKEAFIAKFPDNRIQEISLYKNGSEIGPASWN</sequence>
<reference evidence="8" key="1">
    <citation type="submission" date="2020-05" db="EMBL/GenBank/DDBJ databases">
        <authorList>
            <person name="Chiriac C."/>
            <person name="Salcher M."/>
            <person name="Ghai R."/>
            <person name="Kavagutti S V."/>
        </authorList>
    </citation>
    <scope>NUCLEOTIDE SEQUENCE</scope>
</reference>
<evidence type="ECO:0000259" key="7">
    <source>
        <dbReference type="Pfam" id="PF08544"/>
    </source>
</evidence>
<dbReference type="PANTHER" id="PTHR32463:SF0">
    <property type="entry name" value="L-FUCOSE KINASE"/>
    <property type="match status" value="1"/>
</dbReference>
<keyword evidence="2" id="KW-0547">Nucleotide-binding</keyword>
<dbReference type="AlphaFoldDB" id="A0A6J6DWY2"/>
<dbReference type="InterPro" id="IPR020568">
    <property type="entry name" value="Ribosomal_Su5_D2-typ_SF"/>
</dbReference>
<evidence type="ECO:0000259" key="6">
    <source>
        <dbReference type="Pfam" id="PF00288"/>
    </source>
</evidence>
<feature type="domain" description="GHMP kinase N-terminal" evidence="6">
    <location>
        <begin position="88"/>
        <end position="169"/>
    </location>
</feature>
<evidence type="ECO:0000256" key="1">
    <source>
        <dbReference type="ARBA" id="ARBA00022679"/>
    </source>
</evidence>
<name>A0A6J6DWY2_9ZZZZ</name>
<gene>
    <name evidence="8" type="ORF">UFOPK1698_00315</name>
</gene>
<dbReference type="GO" id="GO:0005524">
    <property type="term" value="F:ATP binding"/>
    <property type="evidence" value="ECO:0007669"/>
    <property type="project" value="UniProtKB-KW"/>
</dbReference>
<proteinExistence type="inferred from homology"/>
<dbReference type="InterPro" id="IPR014606">
    <property type="entry name" value="Heptose_7-P_kinase"/>
</dbReference>
<dbReference type="SUPFAM" id="SSF55060">
    <property type="entry name" value="GHMP Kinase, C-terminal domain"/>
    <property type="match status" value="1"/>
</dbReference>
<dbReference type="InterPro" id="IPR001174">
    <property type="entry name" value="HddA/FKP"/>
</dbReference>
<keyword evidence="1" id="KW-0808">Transferase</keyword>
<organism evidence="8">
    <name type="scientific">freshwater metagenome</name>
    <dbReference type="NCBI Taxonomy" id="449393"/>
    <lineage>
        <taxon>unclassified sequences</taxon>
        <taxon>metagenomes</taxon>
        <taxon>ecological metagenomes</taxon>
    </lineage>
</organism>
<dbReference type="PIRSF" id="PIRSF036406">
    <property type="entry name" value="Hept_kin"/>
    <property type="match status" value="1"/>
</dbReference>
<dbReference type="Gene3D" id="3.30.230.120">
    <property type="match status" value="1"/>
</dbReference>
<dbReference type="InterPro" id="IPR013750">
    <property type="entry name" value="GHMP_kinase_C_dom"/>
</dbReference>
<dbReference type="SUPFAM" id="SSF54211">
    <property type="entry name" value="Ribosomal protein S5 domain 2-like"/>
    <property type="match status" value="1"/>
</dbReference>
<comment type="similarity">
    <text evidence="5">Belongs to the GHMP kinase family.</text>
</comment>
<dbReference type="InterPro" id="IPR036554">
    <property type="entry name" value="GHMP_kinase_C_sf"/>
</dbReference>
<evidence type="ECO:0000256" key="5">
    <source>
        <dbReference type="ARBA" id="ARBA00038121"/>
    </source>
</evidence>
<evidence type="ECO:0000256" key="3">
    <source>
        <dbReference type="ARBA" id="ARBA00022777"/>
    </source>
</evidence>
<keyword evidence="3" id="KW-0418">Kinase</keyword>
<dbReference type="EMBL" id="CAEZTP010000016">
    <property type="protein sequence ID" value="CAB4567455.1"/>
    <property type="molecule type" value="Genomic_DNA"/>
</dbReference>
<dbReference type="PANTHER" id="PTHR32463">
    <property type="entry name" value="L-FUCOSE KINASE"/>
    <property type="match status" value="1"/>
</dbReference>
<dbReference type="PRINTS" id="PR00960">
    <property type="entry name" value="LMBPPROTEIN"/>
</dbReference>
<feature type="domain" description="GHMP kinase C-terminal" evidence="7">
    <location>
        <begin position="254"/>
        <end position="307"/>
    </location>
</feature>